<evidence type="ECO:0000256" key="1">
    <source>
        <dbReference type="ARBA" id="ARBA00023015"/>
    </source>
</evidence>
<evidence type="ECO:0000313" key="5">
    <source>
        <dbReference type="EMBL" id="MCW7505777.1"/>
    </source>
</evidence>
<keyword evidence="1" id="KW-0805">Transcription regulation</keyword>
<accession>A0ABT3MBM6</accession>
<proteinExistence type="predicted"/>
<dbReference type="PROSITE" id="PS51118">
    <property type="entry name" value="HTH_HXLR"/>
    <property type="match status" value="1"/>
</dbReference>
<organism evidence="5 6">
    <name type="scientific">Leptospira paudalimensis</name>
    <dbReference type="NCBI Taxonomy" id="2950024"/>
    <lineage>
        <taxon>Bacteria</taxon>
        <taxon>Pseudomonadati</taxon>
        <taxon>Spirochaetota</taxon>
        <taxon>Spirochaetia</taxon>
        <taxon>Leptospirales</taxon>
        <taxon>Leptospiraceae</taxon>
        <taxon>Leptospira</taxon>
    </lineage>
</organism>
<dbReference type="PANTHER" id="PTHR33204">
    <property type="entry name" value="TRANSCRIPTIONAL REGULATOR, MARR FAMILY"/>
    <property type="match status" value="1"/>
</dbReference>
<dbReference type="Pfam" id="PF01638">
    <property type="entry name" value="HxlR"/>
    <property type="match status" value="1"/>
</dbReference>
<gene>
    <name evidence="5" type="ORF">ND855_16725</name>
</gene>
<dbReference type="RefSeq" id="WP_265359265.1">
    <property type="nucleotide sequence ID" value="NZ_JAMQPR010000001.1"/>
</dbReference>
<evidence type="ECO:0000256" key="3">
    <source>
        <dbReference type="ARBA" id="ARBA00023163"/>
    </source>
</evidence>
<evidence type="ECO:0000256" key="2">
    <source>
        <dbReference type="ARBA" id="ARBA00023125"/>
    </source>
</evidence>
<evidence type="ECO:0000259" key="4">
    <source>
        <dbReference type="PROSITE" id="PS51118"/>
    </source>
</evidence>
<keyword evidence="2" id="KW-0238">DNA-binding</keyword>
<dbReference type="EMBL" id="JAMQPR010000001">
    <property type="protein sequence ID" value="MCW7505777.1"/>
    <property type="molecule type" value="Genomic_DNA"/>
</dbReference>
<keyword evidence="6" id="KW-1185">Reference proteome</keyword>
<dbReference type="InterPro" id="IPR036390">
    <property type="entry name" value="WH_DNA-bd_sf"/>
</dbReference>
<dbReference type="Proteomes" id="UP001208794">
    <property type="component" value="Unassembled WGS sequence"/>
</dbReference>
<feature type="domain" description="HTH hxlR-type" evidence="4">
    <location>
        <begin position="10"/>
        <end position="109"/>
    </location>
</feature>
<name>A0ABT3MBM6_9LEPT</name>
<dbReference type="PANTHER" id="PTHR33204:SF37">
    <property type="entry name" value="HTH-TYPE TRANSCRIPTIONAL REGULATOR YODB"/>
    <property type="match status" value="1"/>
</dbReference>
<reference evidence="5 6" key="1">
    <citation type="submission" date="2022-06" db="EMBL/GenBank/DDBJ databases">
        <title>Leptospira isolates from biofilms formed at urban environments.</title>
        <authorList>
            <person name="Ribeiro P.S."/>
            <person name="Sousa T."/>
            <person name="Carvalho N."/>
            <person name="Aburjaile F."/>
            <person name="Neves F."/>
            <person name="Oliveira D."/>
            <person name="Blanco L."/>
            <person name="Lima J."/>
            <person name="Costa F."/>
            <person name="Brenig B."/>
            <person name="Soares S."/>
            <person name="Ramos R."/>
            <person name="Goes-Neto A."/>
            <person name="Matiuzzi M."/>
            <person name="Azevedo V."/>
            <person name="Ristow P."/>
        </authorList>
    </citation>
    <scope>NUCLEOTIDE SEQUENCE [LARGE SCALE GENOMIC DNA]</scope>
    <source>
        <strain evidence="5 6">VSF14</strain>
    </source>
</reference>
<evidence type="ECO:0000313" key="6">
    <source>
        <dbReference type="Proteomes" id="UP001208794"/>
    </source>
</evidence>
<dbReference type="SUPFAM" id="SSF46785">
    <property type="entry name" value="Winged helix' DNA-binding domain"/>
    <property type="match status" value="1"/>
</dbReference>
<dbReference type="InterPro" id="IPR002577">
    <property type="entry name" value="HTH_HxlR"/>
</dbReference>
<comment type="caution">
    <text evidence="5">The sequence shown here is derived from an EMBL/GenBank/DDBJ whole genome shotgun (WGS) entry which is preliminary data.</text>
</comment>
<keyword evidence="3" id="KW-0804">Transcription</keyword>
<dbReference type="InterPro" id="IPR036388">
    <property type="entry name" value="WH-like_DNA-bd_sf"/>
</dbReference>
<sequence>MEIAKKRSECPLSCSLDIFGDKWSLLIMRDMMFFNKSTFGDFAKSQEGIATNILTARLQNLEEHNLIEKLEHPTSKAKVLYKLTNKAIDLLPIIIEIQLWADKYMEIPAEIKAQIKEAKKNKDEFIMAMTKKLKKQITS</sequence>
<protein>
    <submittedName>
        <fullName evidence="5">Helix-turn-helix transcriptional regulator</fullName>
    </submittedName>
</protein>
<dbReference type="Gene3D" id="1.10.10.10">
    <property type="entry name" value="Winged helix-like DNA-binding domain superfamily/Winged helix DNA-binding domain"/>
    <property type="match status" value="1"/>
</dbReference>